<dbReference type="EMBL" id="CP054139">
    <property type="protein sequence ID" value="QKJ31792.1"/>
    <property type="molecule type" value="Genomic_DNA"/>
</dbReference>
<evidence type="ECO:0000256" key="2">
    <source>
        <dbReference type="SAM" id="SignalP"/>
    </source>
</evidence>
<evidence type="ECO:0000313" key="4">
    <source>
        <dbReference type="Proteomes" id="UP000505355"/>
    </source>
</evidence>
<dbReference type="Proteomes" id="UP000505355">
    <property type="component" value="Chromosome"/>
</dbReference>
<dbReference type="AlphaFoldDB" id="A0A7D4QH91"/>
<reference evidence="3 4" key="1">
    <citation type="submission" date="2020-05" db="EMBL/GenBank/DDBJ databases">
        <title>Mucilaginibacter mali sp. nov.</title>
        <authorList>
            <person name="Kim H.S."/>
            <person name="Lee K.C."/>
            <person name="Suh M.K."/>
            <person name="Kim J.-S."/>
            <person name="Han K.-I."/>
            <person name="Eom M.K."/>
            <person name="Shin Y.K."/>
            <person name="Lee J.-S."/>
        </authorList>
    </citation>
    <scope>NUCLEOTIDE SEQUENCE [LARGE SCALE GENOMIC DNA]</scope>
    <source>
        <strain evidence="3 4">G2-14</strain>
    </source>
</reference>
<accession>A0A7D4QH91</accession>
<proteinExistence type="predicted"/>
<organism evidence="3 4">
    <name type="scientific">Mucilaginibacter mali</name>
    <dbReference type="NCBI Taxonomy" id="2740462"/>
    <lineage>
        <taxon>Bacteria</taxon>
        <taxon>Pseudomonadati</taxon>
        <taxon>Bacteroidota</taxon>
        <taxon>Sphingobacteriia</taxon>
        <taxon>Sphingobacteriales</taxon>
        <taxon>Sphingobacteriaceae</taxon>
        <taxon>Mucilaginibacter</taxon>
    </lineage>
</organism>
<evidence type="ECO:0000256" key="1">
    <source>
        <dbReference type="SAM" id="Coils"/>
    </source>
</evidence>
<dbReference type="RefSeq" id="WP_173416450.1">
    <property type="nucleotide sequence ID" value="NZ_CP054139.1"/>
</dbReference>
<gene>
    <name evidence="3" type="ORF">HQ865_19145</name>
</gene>
<evidence type="ECO:0000313" key="3">
    <source>
        <dbReference type="EMBL" id="QKJ31792.1"/>
    </source>
</evidence>
<feature type="chain" id="PRO_5028850111" description="Peptidase S74 domain-containing protein" evidence="2">
    <location>
        <begin position="21"/>
        <end position="510"/>
    </location>
</feature>
<evidence type="ECO:0008006" key="5">
    <source>
        <dbReference type="Google" id="ProtNLM"/>
    </source>
</evidence>
<name>A0A7D4QH91_9SPHI</name>
<feature type="signal peptide" evidence="2">
    <location>
        <begin position="1"/>
        <end position="20"/>
    </location>
</feature>
<keyword evidence="4" id="KW-1185">Reference proteome</keyword>
<dbReference type="KEGG" id="mmab:HQ865_19145"/>
<feature type="coiled-coil region" evidence="1">
    <location>
        <begin position="479"/>
        <end position="506"/>
    </location>
</feature>
<protein>
    <recommendedName>
        <fullName evidence="5">Peptidase S74 domain-containing protein</fullName>
    </recommendedName>
</protein>
<sequence length="510" mass="53669">MKKTLPICALFALGPFIVAAQTNTFPSSGNVGINTTSPSEKLEVSFGSIRITHNDPGNRLMWFRSDNTQATGLASDGFSTMKFINNGSETMTLTGSGLGIGTTSTSFKLDIASTTTNLLRALDNNTSGITINIDGSGRSIMQMKGNAVSGANGGAYFTANGYQEAWFNVVANQNTAGQRFLRFGNLSNKFSLQLLNDAGNSIVASPFTIENTAPSNSFYVNSSGYIGVGTNLPGAPLEVLNNASASASGNQILRLQTNYGVAAGSGGYLSFMSGTTEAGRIRSFNEAGGIVGLDFSTYNGGLNQSVMRISGAGNVGIGTTSPTYKLQVSGATTGISNTTTDWVVGSTGSMLNLSTGSSTGNTYGAVSSLSNGGGAWNNLILQSGGGSVGIGTTSPDEKLTVYGKIHSQEVKVDLSVPGPDYVFEPTYKLPSLTEIKTFVDKNHHLPEIPTAAEMARNGIDLGEMNTKLLKKVEELTLYLIEQDKAKQDQQKQIDLLNKKLEMMIAEKKEK</sequence>
<keyword evidence="1" id="KW-0175">Coiled coil</keyword>
<keyword evidence="2" id="KW-0732">Signal</keyword>